<dbReference type="PANTHER" id="PTHR46268">
    <property type="entry name" value="STRESS RESPONSE PROTEIN NHAX"/>
    <property type="match status" value="1"/>
</dbReference>
<dbReference type="PRINTS" id="PR01438">
    <property type="entry name" value="UNVRSLSTRESS"/>
</dbReference>
<dbReference type="AlphaFoldDB" id="A0A1V3NR85"/>
<organism evidence="3 4">
    <name type="scientific">Thioalkalivibrio denitrificans</name>
    <dbReference type="NCBI Taxonomy" id="108003"/>
    <lineage>
        <taxon>Bacteria</taxon>
        <taxon>Pseudomonadati</taxon>
        <taxon>Pseudomonadota</taxon>
        <taxon>Gammaproteobacteria</taxon>
        <taxon>Chromatiales</taxon>
        <taxon>Ectothiorhodospiraceae</taxon>
        <taxon>Thioalkalivibrio</taxon>
    </lineage>
</organism>
<dbReference type="PANTHER" id="PTHR46268:SF6">
    <property type="entry name" value="UNIVERSAL STRESS PROTEIN UP12"/>
    <property type="match status" value="1"/>
</dbReference>
<comment type="caution">
    <text evidence="3">The sequence shown here is derived from an EMBL/GenBank/DDBJ whole genome shotgun (WGS) entry which is preliminary data.</text>
</comment>
<gene>
    <name evidence="3" type="ORF">B1C78_03575</name>
</gene>
<dbReference type="Gene3D" id="3.40.50.620">
    <property type="entry name" value="HUPs"/>
    <property type="match status" value="1"/>
</dbReference>
<evidence type="ECO:0000313" key="4">
    <source>
        <dbReference type="Proteomes" id="UP000189462"/>
    </source>
</evidence>
<dbReference type="InterPro" id="IPR006015">
    <property type="entry name" value="Universal_stress_UspA"/>
</dbReference>
<keyword evidence="4" id="KW-1185">Reference proteome</keyword>
<sequence length="155" mass="16609">MSDMPEVLLVPVDGSKNASAAAAYAARMAEKLGVPVQLLFAFPETPMDMFGWPKETDRAEKLQYYSPGGFEKLRDETAGAAFESAREAMGDSSVSVEEKIITGEAAAAILDHSGSVKGGMIVMGRRGLSRVEEILMGSTTQRVLHHAKCPVLVVH</sequence>
<dbReference type="OrthoDB" id="5567285at2"/>
<dbReference type="Proteomes" id="UP000189462">
    <property type="component" value="Unassembled WGS sequence"/>
</dbReference>
<dbReference type="Pfam" id="PF00582">
    <property type="entry name" value="Usp"/>
    <property type="match status" value="1"/>
</dbReference>
<evidence type="ECO:0000259" key="2">
    <source>
        <dbReference type="Pfam" id="PF00582"/>
    </source>
</evidence>
<comment type="similarity">
    <text evidence="1">Belongs to the universal stress protein A family.</text>
</comment>
<protein>
    <submittedName>
        <fullName evidence="3">Universal stress protein UspA</fullName>
    </submittedName>
</protein>
<name>A0A1V3NR85_9GAMM</name>
<dbReference type="SUPFAM" id="SSF52402">
    <property type="entry name" value="Adenine nucleotide alpha hydrolases-like"/>
    <property type="match status" value="1"/>
</dbReference>
<proteinExistence type="inferred from homology"/>
<dbReference type="InterPro" id="IPR006016">
    <property type="entry name" value="UspA"/>
</dbReference>
<accession>A0A1V3NR85</accession>
<reference evidence="3 4" key="1">
    <citation type="submission" date="2017-02" db="EMBL/GenBank/DDBJ databases">
        <title>Genomic diversity within the haloalkaliphilic genus Thioalkalivibrio.</title>
        <authorList>
            <person name="Ahn A.-C."/>
            <person name="Meier-Kolthoff J."/>
            <person name="Overmars L."/>
            <person name="Richter M."/>
            <person name="Woyke T."/>
            <person name="Sorokin D.Y."/>
            <person name="Muyzer G."/>
        </authorList>
    </citation>
    <scope>NUCLEOTIDE SEQUENCE [LARGE SCALE GENOMIC DNA]</scope>
    <source>
        <strain evidence="3 4">ALJD</strain>
    </source>
</reference>
<dbReference type="EMBL" id="MVBK01000019">
    <property type="protein sequence ID" value="OOG27560.1"/>
    <property type="molecule type" value="Genomic_DNA"/>
</dbReference>
<feature type="domain" description="UspA" evidence="2">
    <location>
        <begin position="7"/>
        <end position="155"/>
    </location>
</feature>
<evidence type="ECO:0000313" key="3">
    <source>
        <dbReference type="EMBL" id="OOG27560.1"/>
    </source>
</evidence>
<dbReference type="InterPro" id="IPR014729">
    <property type="entry name" value="Rossmann-like_a/b/a_fold"/>
</dbReference>
<dbReference type="RefSeq" id="WP_077277764.1">
    <property type="nucleotide sequence ID" value="NZ_MVBK01000019.1"/>
</dbReference>
<dbReference type="CDD" id="cd00293">
    <property type="entry name" value="USP-like"/>
    <property type="match status" value="1"/>
</dbReference>
<dbReference type="STRING" id="108003.B1C78_03575"/>
<evidence type="ECO:0000256" key="1">
    <source>
        <dbReference type="ARBA" id="ARBA00008791"/>
    </source>
</evidence>